<accession>A0AAF0BTG3</accession>
<comment type="similarity">
    <text evidence="2">Belongs to the SAM hydrolase / SAM-dependent halogenase family.</text>
</comment>
<dbReference type="SUPFAM" id="SSF101852">
    <property type="entry name" value="Bacterial fluorinating enzyme, C-terminal domain"/>
    <property type="match status" value="1"/>
</dbReference>
<dbReference type="KEGG" id="ima:PO878_19890"/>
<dbReference type="Pfam" id="PF20257">
    <property type="entry name" value="SAM_HAT_C"/>
    <property type="match status" value="1"/>
</dbReference>
<dbReference type="AlphaFoldDB" id="A0AAF0BTG3"/>
<dbReference type="PANTHER" id="PTHR35092:SF1">
    <property type="entry name" value="CHLORINASE MJ1651"/>
    <property type="match status" value="1"/>
</dbReference>
<evidence type="ECO:0000313" key="7">
    <source>
        <dbReference type="Proteomes" id="UP001216390"/>
    </source>
</evidence>
<organism evidence="6 7">
    <name type="scientific">Iamia majanohamensis</name>
    <dbReference type="NCBI Taxonomy" id="467976"/>
    <lineage>
        <taxon>Bacteria</taxon>
        <taxon>Bacillati</taxon>
        <taxon>Actinomycetota</taxon>
        <taxon>Acidimicrobiia</taxon>
        <taxon>Acidimicrobiales</taxon>
        <taxon>Iamiaceae</taxon>
        <taxon>Iamia</taxon>
    </lineage>
</organism>
<dbReference type="InterPro" id="IPR046469">
    <property type="entry name" value="SAM_HAT_N"/>
</dbReference>
<name>A0AAF0BTG3_9ACTN</name>
<dbReference type="InterPro" id="IPR023227">
    <property type="entry name" value="SAM_OH_AdoTrfase_C_sf"/>
</dbReference>
<reference evidence="6" key="1">
    <citation type="submission" date="2023-01" db="EMBL/GenBank/DDBJ databases">
        <title>The diversity of Class Acidimicrobiia in South China Sea sediment environments and the proposal of Iamia marina sp. nov., a novel species of the genus Iamia.</title>
        <authorList>
            <person name="He Y."/>
            <person name="Tian X."/>
        </authorList>
    </citation>
    <scope>NUCLEOTIDE SEQUENCE</scope>
    <source>
        <strain evidence="6">DSM 19957</strain>
    </source>
</reference>
<feature type="domain" description="S-adenosyl-l-methionine hydroxide adenosyltransferase N-terminal" evidence="4">
    <location>
        <begin position="9"/>
        <end position="156"/>
    </location>
</feature>
<gene>
    <name evidence="6" type="ORF">PO878_19890</name>
</gene>
<evidence type="ECO:0000256" key="3">
    <source>
        <dbReference type="SAM" id="MobiDB-lite"/>
    </source>
</evidence>
<evidence type="ECO:0000259" key="5">
    <source>
        <dbReference type="Pfam" id="PF20257"/>
    </source>
</evidence>
<evidence type="ECO:0000256" key="2">
    <source>
        <dbReference type="ARBA" id="ARBA00024035"/>
    </source>
</evidence>
<evidence type="ECO:0000256" key="1">
    <source>
        <dbReference type="ARBA" id="ARBA00022691"/>
    </source>
</evidence>
<dbReference type="SUPFAM" id="SSF102522">
    <property type="entry name" value="Bacterial fluorinating enzyme, N-terminal domain"/>
    <property type="match status" value="1"/>
</dbReference>
<sequence>MAEPRFDTISFLSDYGRVDEFVGVVHSVIRTLAPRVRVVDVTHDVPPHDVRAGGLTLARSVQYLAPGVVLAVVDPAVGTERRGVAVEVGDGAAVLVGPDNGLLAPAVAMVGGAGRVVELTSPDHRLATPGAADDGRDVFAPAAAHLCNGVDLAELGREVDPAGLRPGVLPLPQLEDDGLGAEVLWVDRFGNAQLNLGPDDLDGLGGGDRVGVRVDERTRSARRVRAFADLVGGELGLVVDSYGLVALVLDQRSAAEELGVGASDAVTLVPLDEGDGREGGATSPVTLRPKG</sequence>
<proteinExistence type="inferred from homology"/>
<dbReference type="PIRSF" id="PIRSF006779">
    <property type="entry name" value="UCP006779"/>
    <property type="match status" value="1"/>
</dbReference>
<dbReference type="Gene3D" id="3.40.50.10790">
    <property type="entry name" value="S-adenosyl-l-methionine hydroxide adenosyltransferase, N-terminal"/>
    <property type="match status" value="1"/>
</dbReference>
<dbReference type="InterPro" id="IPR046470">
    <property type="entry name" value="SAM_HAT_C"/>
</dbReference>
<dbReference type="InterPro" id="IPR023228">
    <property type="entry name" value="SAM_OH_AdoTrfase_N_sf"/>
</dbReference>
<keyword evidence="7" id="KW-1185">Reference proteome</keyword>
<dbReference type="PANTHER" id="PTHR35092">
    <property type="entry name" value="CHLORINASE MJ1651"/>
    <property type="match status" value="1"/>
</dbReference>
<feature type="region of interest" description="Disordered" evidence="3">
    <location>
        <begin position="271"/>
        <end position="291"/>
    </location>
</feature>
<dbReference type="EMBL" id="CP116942">
    <property type="protein sequence ID" value="WCO66757.1"/>
    <property type="molecule type" value="Genomic_DNA"/>
</dbReference>
<evidence type="ECO:0000313" key="6">
    <source>
        <dbReference type="EMBL" id="WCO66757.1"/>
    </source>
</evidence>
<dbReference type="Proteomes" id="UP001216390">
    <property type="component" value="Chromosome"/>
</dbReference>
<dbReference type="InterPro" id="IPR002747">
    <property type="entry name" value="SAM_OH_AdoTrfase"/>
</dbReference>
<evidence type="ECO:0000259" key="4">
    <source>
        <dbReference type="Pfam" id="PF01887"/>
    </source>
</evidence>
<dbReference type="Pfam" id="PF01887">
    <property type="entry name" value="SAM_HAT_N"/>
    <property type="match status" value="1"/>
</dbReference>
<dbReference type="RefSeq" id="WP_272736279.1">
    <property type="nucleotide sequence ID" value="NZ_CP116942.1"/>
</dbReference>
<protein>
    <submittedName>
        <fullName evidence="6">SAM-dependent chlorinase/fluorinase</fullName>
    </submittedName>
</protein>
<keyword evidence="1" id="KW-0949">S-adenosyl-L-methionine</keyword>
<feature type="domain" description="S-adenosyl-l-methionine hydroxide adenosyltransferase C-terminal" evidence="5">
    <location>
        <begin position="181"/>
        <end position="266"/>
    </location>
</feature>
<dbReference type="Gene3D" id="2.40.30.90">
    <property type="entry name" value="Bacterial fluorinating enzyme like"/>
    <property type="match status" value="1"/>
</dbReference>